<sequence length="387" mass="45195">MMADKNMVSLITELERRYLECSICTEVFDEDGRTPRLLPCHHSFCSECIKRLGRKKDTLKCPSCNAVHKVESPIDFPKDNTRRDLTSFLQTHSYRNAFKKCCKCGRTVDVTHTCQQCKMDFCEMCRQQHITENKSHSLIVNNSETFQEKEDNFDICQIPNHDRAKLKYFCNSANCQSVLCPSCALEDHREISKHALEDIEEVFKKRKQDLGIDVESLRTQILRVKYILQKVQKTTGTLQEEGDKFHRNLYPIYDRNIKRPLDQYDIAFQRIESKLVTRKDYLCRFLKNASECCSLSEQLINCNSISSFLNVHPIVDGQLKLYLNTQVYSTEGEIDLELKTFLDDSLRLLERSVNSQKNHEGDEVNSYQRHQDEILLVNQGIGKYKYV</sequence>
<name>A0A8B6BID1_MYTGA</name>
<comment type="caution">
    <text evidence="6">The sequence shown here is derived from an EMBL/GenBank/DDBJ whole genome shotgun (WGS) entry which is preliminary data.</text>
</comment>
<keyword evidence="2 4" id="KW-0863">Zinc-finger</keyword>
<keyword evidence="7" id="KW-1185">Reference proteome</keyword>
<dbReference type="InterPro" id="IPR013083">
    <property type="entry name" value="Znf_RING/FYVE/PHD"/>
</dbReference>
<proteinExistence type="predicted"/>
<evidence type="ECO:0000256" key="3">
    <source>
        <dbReference type="ARBA" id="ARBA00022833"/>
    </source>
</evidence>
<dbReference type="PROSITE" id="PS00518">
    <property type="entry name" value="ZF_RING_1"/>
    <property type="match status" value="1"/>
</dbReference>
<dbReference type="InterPro" id="IPR017907">
    <property type="entry name" value="Znf_RING_CS"/>
</dbReference>
<dbReference type="Gene3D" id="3.30.40.10">
    <property type="entry name" value="Zinc/RING finger domain, C3HC4 (zinc finger)"/>
    <property type="match status" value="1"/>
</dbReference>
<feature type="domain" description="RING-type" evidence="5">
    <location>
        <begin position="21"/>
        <end position="65"/>
    </location>
</feature>
<dbReference type="Proteomes" id="UP000596742">
    <property type="component" value="Unassembled WGS sequence"/>
</dbReference>
<evidence type="ECO:0000313" key="7">
    <source>
        <dbReference type="Proteomes" id="UP000596742"/>
    </source>
</evidence>
<dbReference type="Pfam" id="PF00643">
    <property type="entry name" value="zf-B_box"/>
    <property type="match status" value="1"/>
</dbReference>
<dbReference type="GO" id="GO:0008270">
    <property type="term" value="F:zinc ion binding"/>
    <property type="evidence" value="ECO:0007669"/>
    <property type="project" value="UniProtKB-KW"/>
</dbReference>
<organism evidence="6 7">
    <name type="scientific">Mytilus galloprovincialis</name>
    <name type="common">Mediterranean mussel</name>
    <dbReference type="NCBI Taxonomy" id="29158"/>
    <lineage>
        <taxon>Eukaryota</taxon>
        <taxon>Metazoa</taxon>
        <taxon>Spiralia</taxon>
        <taxon>Lophotrochozoa</taxon>
        <taxon>Mollusca</taxon>
        <taxon>Bivalvia</taxon>
        <taxon>Autobranchia</taxon>
        <taxon>Pteriomorphia</taxon>
        <taxon>Mytilida</taxon>
        <taxon>Mytiloidea</taxon>
        <taxon>Mytilidae</taxon>
        <taxon>Mytilinae</taxon>
        <taxon>Mytilus</taxon>
    </lineage>
</organism>
<dbReference type="InterPro" id="IPR013087">
    <property type="entry name" value="Znf_C2H2_type"/>
</dbReference>
<evidence type="ECO:0000256" key="2">
    <source>
        <dbReference type="ARBA" id="ARBA00022771"/>
    </source>
</evidence>
<keyword evidence="3" id="KW-0862">Zinc</keyword>
<dbReference type="PROSITE" id="PS00028">
    <property type="entry name" value="ZINC_FINGER_C2H2_1"/>
    <property type="match status" value="1"/>
</dbReference>
<dbReference type="AlphaFoldDB" id="A0A8B6BID1"/>
<dbReference type="SMART" id="SM00184">
    <property type="entry name" value="RING"/>
    <property type="match status" value="1"/>
</dbReference>
<dbReference type="SUPFAM" id="SSF57845">
    <property type="entry name" value="B-box zinc-binding domain"/>
    <property type="match status" value="1"/>
</dbReference>
<dbReference type="PANTHER" id="PTHR25462:SF291">
    <property type="entry name" value="E3 UBIQUITIN-PROTEIN LIGASE TRIM45"/>
    <property type="match status" value="1"/>
</dbReference>
<gene>
    <name evidence="6" type="ORF">MGAL_10B003143</name>
</gene>
<dbReference type="Pfam" id="PF13445">
    <property type="entry name" value="zf-RING_UBOX"/>
    <property type="match status" value="1"/>
</dbReference>
<reference evidence="6" key="1">
    <citation type="submission" date="2018-11" db="EMBL/GenBank/DDBJ databases">
        <authorList>
            <person name="Alioto T."/>
            <person name="Alioto T."/>
        </authorList>
    </citation>
    <scope>NUCLEOTIDE SEQUENCE</scope>
</reference>
<dbReference type="PROSITE" id="PS50089">
    <property type="entry name" value="ZF_RING_2"/>
    <property type="match status" value="1"/>
</dbReference>
<evidence type="ECO:0000259" key="5">
    <source>
        <dbReference type="PROSITE" id="PS50089"/>
    </source>
</evidence>
<dbReference type="EMBL" id="UYJE01000138">
    <property type="protein sequence ID" value="VDH90479.1"/>
    <property type="molecule type" value="Genomic_DNA"/>
</dbReference>
<dbReference type="InterPro" id="IPR027370">
    <property type="entry name" value="Znf-RING_euk"/>
</dbReference>
<protein>
    <recommendedName>
        <fullName evidence="5">RING-type domain-containing protein</fullName>
    </recommendedName>
</protein>
<evidence type="ECO:0000313" key="6">
    <source>
        <dbReference type="EMBL" id="VDH90479.1"/>
    </source>
</evidence>
<dbReference type="InterPro" id="IPR047153">
    <property type="entry name" value="TRIM45/56/19-like"/>
</dbReference>
<accession>A0A8B6BID1</accession>
<dbReference type="Gene3D" id="3.30.160.60">
    <property type="entry name" value="Classic Zinc Finger"/>
    <property type="match status" value="1"/>
</dbReference>
<dbReference type="InterPro" id="IPR000315">
    <property type="entry name" value="Znf_B-box"/>
</dbReference>
<dbReference type="InterPro" id="IPR001841">
    <property type="entry name" value="Znf_RING"/>
</dbReference>
<keyword evidence="1" id="KW-0479">Metal-binding</keyword>
<dbReference type="GO" id="GO:0061630">
    <property type="term" value="F:ubiquitin protein ligase activity"/>
    <property type="evidence" value="ECO:0007669"/>
    <property type="project" value="TreeGrafter"/>
</dbReference>
<evidence type="ECO:0000256" key="4">
    <source>
        <dbReference type="PROSITE-ProRule" id="PRU00175"/>
    </source>
</evidence>
<dbReference type="OrthoDB" id="111250at2759"/>
<dbReference type="SUPFAM" id="SSF57850">
    <property type="entry name" value="RING/U-box"/>
    <property type="match status" value="1"/>
</dbReference>
<evidence type="ECO:0000256" key="1">
    <source>
        <dbReference type="ARBA" id="ARBA00022723"/>
    </source>
</evidence>
<dbReference type="PANTHER" id="PTHR25462">
    <property type="entry name" value="BONUS, ISOFORM C-RELATED"/>
    <property type="match status" value="1"/>
</dbReference>